<dbReference type="NCBIfam" id="TIGR00229">
    <property type="entry name" value="sensory_box"/>
    <property type="match status" value="1"/>
</dbReference>
<comment type="catalytic activity">
    <reaction evidence="3">
        <text>2 GTP = 3',3'-c-di-GMP + 2 diphosphate</text>
        <dbReference type="Rhea" id="RHEA:24898"/>
        <dbReference type="ChEBI" id="CHEBI:33019"/>
        <dbReference type="ChEBI" id="CHEBI:37565"/>
        <dbReference type="ChEBI" id="CHEBI:58805"/>
        <dbReference type="EC" id="2.7.7.65"/>
    </reaction>
</comment>
<dbReference type="Pfam" id="PF08448">
    <property type="entry name" value="PAS_4"/>
    <property type="match status" value="1"/>
</dbReference>
<dbReference type="InterPro" id="IPR000700">
    <property type="entry name" value="PAS-assoc_C"/>
</dbReference>
<dbReference type="NCBIfam" id="TIGR00254">
    <property type="entry name" value="GGDEF"/>
    <property type="match status" value="1"/>
</dbReference>
<dbReference type="Gene3D" id="3.30.450.20">
    <property type="entry name" value="PAS domain"/>
    <property type="match status" value="2"/>
</dbReference>
<dbReference type="PANTHER" id="PTHR45138:SF9">
    <property type="entry name" value="DIGUANYLATE CYCLASE DGCM-RELATED"/>
    <property type="match status" value="1"/>
</dbReference>
<dbReference type="InterPro" id="IPR000160">
    <property type="entry name" value="GGDEF_dom"/>
</dbReference>
<dbReference type="Proteomes" id="UP000051221">
    <property type="component" value="Unassembled WGS sequence"/>
</dbReference>
<dbReference type="CDD" id="cd01949">
    <property type="entry name" value="GGDEF"/>
    <property type="match status" value="1"/>
</dbReference>
<dbReference type="OrthoDB" id="9812260at2"/>
<dbReference type="GO" id="GO:0005886">
    <property type="term" value="C:plasma membrane"/>
    <property type="evidence" value="ECO:0007669"/>
    <property type="project" value="TreeGrafter"/>
</dbReference>
<dbReference type="SMART" id="SM00267">
    <property type="entry name" value="GGDEF"/>
    <property type="match status" value="1"/>
</dbReference>
<dbReference type="InterPro" id="IPR013656">
    <property type="entry name" value="PAS_4"/>
</dbReference>
<organism evidence="7 8">
    <name type="scientific">Vibrio furnissii</name>
    <dbReference type="NCBI Taxonomy" id="29494"/>
    <lineage>
        <taxon>Bacteria</taxon>
        <taxon>Pseudomonadati</taxon>
        <taxon>Pseudomonadota</taxon>
        <taxon>Gammaproteobacteria</taxon>
        <taxon>Vibrionales</taxon>
        <taxon>Vibrionaceae</taxon>
        <taxon>Vibrio</taxon>
    </lineage>
</organism>
<dbReference type="EC" id="2.7.7.65" evidence="2"/>
<evidence type="ECO:0000313" key="7">
    <source>
        <dbReference type="EMBL" id="KQH86228.1"/>
    </source>
</evidence>
<keyword evidence="4" id="KW-0812">Transmembrane</keyword>
<dbReference type="InterPro" id="IPR050469">
    <property type="entry name" value="Diguanylate_Cyclase"/>
</dbReference>
<dbReference type="GO" id="GO:0043709">
    <property type="term" value="P:cell adhesion involved in single-species biofilm formation"/>
    <property type="evidence" value="ECO:0007669"/>
    <property type="project" value="TreeGrafter"/>
</dbReference>
<dbReference type="InParanoid" id="A0A0Q2Y0Q9"/>
<reference evidence="7 8" key="1">
    <citation type="submission" date="2015-08" db="EMBL/GenBank/DDBJ databases">
        <title>Antibacterial properties of a collection of Vibrionaceae strains.</title>
        <authorList>
            <person name="Giubergia S."/>
        </authorList>
    </citation>
    <scope>NUCLEOTIDE SEQUENCE [LARGE SCALE GENOMIC DNA]</scope>
    <source>
        <strain evidence="7 8">S0821</strain>
    </source>
</reference>
<dbReference type="Gene3D" id="3.30.70.270">
    <property type="match status" value="1"/>
</dbReference>
<dbReference type="PANTHER" id="PTHR45138">
    <property type="entry name" value="REGULATORY COMPONENTS OF SENSORY TRANSDUCTION SYSTEM"/>
    <property type="match status" value="1"/>
</dbReference>
<dbReference type="InterPro" id="IPR000014">
    <property type="entry name" value="PAS"/>
</dbReference>
<dbReference type="GO" id="GO:1902201">
    <property type="term" value="P:negative regulation of bacterial-type flagellum-dependent cell motility"/>
    <property type="evidence" value="ECO:0007669"/>
    <property type="project" value="TreeGrafter"/>
</dbReference>
<feature type="domain" description="PAC" evidence="5">
    <location>
        <begin position="211"/>
        <end position="264"/>
    </location>
</feature>
<name>A0A0Q2Y0Q9_VIBFU</name>
<accession>A0A0Q2Y0Q9</accession>
<dbReference type="InterPro" id="IPR035965">
    <property type="entry name" value="PAS-like_dom_sf"/>
</dbReference>
<dbReference type="FunFam" id="3.30.70.270:FF:000001">
    <property type="entry name" value="Diguanylate cyclase domain protein"/>
    <property type="match status" value="1"/>
</dbReference>
<dbReference type="Pfam" id="PF13188">
    <property type="entry name" value="PAS_8"/>
    <property type="match status" value="1"/>
</dbReference>
<feature type="domain" description="PAC" evidence="5">
    <location>
        <begin position="349"/>
        <end position="405"/>
    </location>
</feature>
<comment type="cofactor">
    <cofactor evidence="1">
        <name>Mg(2+)</name>
        <dbReference type="ChEBI" id="CHEBI:18420"/>
    </cofactor>
</comment>
<dbReference type="CDD" id="cd00130">
    <property type="entry name" value="PAS"/>
    <property type="match status" value="1"/>
</dbReference>
<dbReference type="Pfam" id="PF00990">
    <property type="entry name" value="GGDEF"/>
    <property type="match status" value="1"/>
</dbReference>
<feature type="transmembrane region" description="Helical" evidence="4">
    <location>
        <begin position="15"/>
        <end position="33"/>
    </location>
</feature>
<dbReference type="EMBL" id="LKHS01000007">
    <property type="protein sequence ID" value="KQH86228.1"/>
    <property type="molecule type" value="Genomic_DNA"/>
</dbReference>
<evidence type="ECO:0000259" key="6">
    <source>
        <dbReference type="PROSITE" id="PS50887"/>
    </source>
</evidence>
<evidence type="ECO:0000256" key="1">
    <source>
        <dbReference type="ARBA" id="ARBA00001946"/>
    </source>
</evidence>
<evidence type="ECO:0000256" key="4">
    <source>
        <dbReference type="SAM" id="Phobius"/>
    </source>
</evidence>
<keyword evidence="4" id="KW-1133">Transmembrane helix</keyword>
<dbReference type="AlphaFoldDB" id="A0A0Q2Y0Q9"/>
<dbReference type="GO" id="GO:0052621">
    <property type="term" value="F:diguanylate cyclase activity"/>
    <property type="evidence" value="ECO:0007669"/>
    <property type="project" value="UniProtKB-EC"/>
</dbReference>
<dbReference type="PROSITE" id="PS50887">
    <property type="entry name" value="GGDEF"/>
    <property type="match status" value="1"/>
</dbReference>
<keyword evidence="8" id="KW-1185">Reference proteome</keyword>
<evidence type="ECO:0000313" key="8">
    <source>
        <dbReference type="Proteomes" id="UP000051221"/>
    </source>
</evidence>
<keyword evidence="4" id="KW-0472">Membrane</keyword>
<dbReference type="InterPro" id="IPR043128">
    <property type="entry name" value="Rev_trsase/Diguanyl_cyclase"/>
</dbReference>
<feature type="domain" description="GGDEF" evidence="6">
    <location>
        <begin position="444"/>
        <end position="581"/>
    </location>
</feature>
<gene>
    <name evidence="7" type="ORF">AMR76_09340</name>
</gene>
<evidence type="ECO:0000256" key="3">
    <source>
        <dbReference type="ARBA" id="ARBA00034247"/>
    </source>
</evidence>
<proteinExistence type="predicted"/>
<dbReference type="SUPFAM" id="SSF55073">
    <property type="entry name" value="Nucleotide cyclase"/>
    <property type="match status" value="1"/>
</dbReference>
<evidence type="ECO:0000256" key="2">
    <source>
        <dbReference type="ARBA" id="ARBA00012528"/>
    </source>
</evidence>
<comment type="caution">
    <text evidence="7">The sequence shown here is derived from an EMBL/GenBank/DDBJ whole genome shotgun (WGS) entry which is preliminary data.</text>
</comment>
<feature type="transmembrane region" description="Helical" evidence="4">
    <location>
        <begin position="40"/>
        <end position="56"/>
    </location>
</feature>
<protein>
    <recommendedName>
        <fullName evidence="2">diguanylate cyclase</fullName>
        <ecNumber evidence="2">2.7.7.65</ecNumber>
    </recommendedName>
</protein>
<dbReference type="InterPro" id="IPR029787">
    <property type="entry name" value="Nucleotide_cyclase"/>
</dbReference>
<dbReference type="RefSeq" id="WP_014205732.1">
    <property type="nucleotide sequence ID" value="NZ_CAWQRI010000122.1"/>
</dbReference>
<dbReference type="SMART" id="SM00091">
    <property type="entry name" value="PAS"/>
    <property type="match status" value="2"/>
</dbReference>
<dbReference type="SUPFAM" id="SSF55785">
    <property type="entry name" value="PYP-like sensor domain (PAS domain)"/>
    <property type="match status" value="2"/>
</dbReference>
<dbReference type="PROSITE" id="PS50113">
    <property type="entry name" value="PAC"/>
    <property type="match status" value="2"/>
</dbReference>
<evidence type="ECO:0000259" key="5">
    <source>
        <dbReference type="PROSITE" id="PS50113"/>
    </source>
</evidence>
<sequence>MDQLQWAATGFMEHWGWFVSLIAVIGAGFLYLYRRLQRHLVLLMASSPAALLLFQAQKGELVFANLAAFSLFGIRRVGKNFFFPHTLPTQALESLLQTVAGCAETHVAAVIDWPLSSGGEHKIELTARATHYRGQQVWLVNAVAYHHAASEHHHELNTLTISKTAFDSLSELIYVKDLDGQRIATNRAFDQFWHGREAEGSEAFSGVMKGRASQQRWTTTPDGRSCLLETHQTVLMSPSGENLGVLGISHDVTDWHNIERNLRDEMEKRKDTEVALAQRDTILQSILDASPDSIGIFNENMVYQACNEPFIDALGLHDVRELIGKRLQDVVPESVYARLSETDSSVLESGHSLRYLDKVDYANGRQVWYDVVKSPFRDPISGTRGVLIMARDVSERYLSEQKLEAANQELERLSYLDSLTQVANRRRFDAQMQALWHLHAREKRPLSVMLCDVDYFKGYNDRYGHLQGDDILRLVAQAFNDVINRSSDCVARYGGEEFAIILPNTELAGVQLVAQRIHDRLAELAIPHQSSTVSPYITISIGVVTCIPQPEDTPETMLAWADSALYQAKANGRNQTSVHPISL</sequence>
<dbReference type="OMA" id="LTIMLCD"/>